<proteinExistence type="predicted"/>
<name>A0ABQ3XW75_9ACTN</name>
<feature type="region of interest" description="Disordered" evidence="1">
    <location>
        <begin position="125"/>
        <end position="145"/>
    </location>
</feature>
<evidence type="ECO:0000313" key="3">
    <source>
        <dbReference type="Proteomes" id="UP000609879"/>
    </source>
</evidence>
<dbReference type="InterPro" id="IPR013783">
    <property type="entry name" value="Ig-like_fold"/>
</dbReference>
<evidence type="ECO:0000256" key="1">
    <source>
        <dbReference type="SAM" id="MobiDB-lite"/>
    </source>
</evidence>
<dbReference type="Proteomes" id="UP000609879">
    <property type="component" value="Unassembled WGS sequence"/>
</dbReference>
<dbReference type="RefSeq" id="WP_203759965.1">
    <property type="nucleotide sequence ID" value="NZ_BAAABO010000004.1"/>
</dbReference>
<organism evidence="2 3">
    <name type="scientific">Paractinoplanes deccanensis</name>
    <dbReference type="NCBI Taxonomy" id="113561"/>
    <lineage>
        <taxon>Bacteria</taxon>
        <taxon>Bacillati</taxon>
        <taxon>Actinomycetota</taxon>
        <taxon>Actinomycetes</taxon>
        <taxon>Micromonosporales</taxon>
        <taxon>Micromonosporaceae</taxon>
        <taxon>Paractinoplanes</taxon>
    </lineage>
</organism>
<dbReference type="Gene3D" id="2.60.40.10">
    <property type="entry name" value="Immunoglobulins"/>
    <property type="match status" value="1"/>
</dbReference>
<accession>A0ABQ3XW75</accession>
<comment type="caution">
    <text evidence="2">The sequence shown here is derived from an EMBL/GenBank/DDBJ whole genome shotgun (WGS) entry which is preliminary data.</text>
</comment>
<protein>
    <submittedName>
        <fullName evidence="2">Uncharacterized protein</fullName>
    </submittedName>
</protein>
<evidence type="ECO:0000313" key="2">
    <source>
        <dbReference type="EMBL" id="GID71987.1"/>
    </source>
</evidence>
<gene>
    <name evidence="2" type="ORF">Ade02nite_06280</name>
</gene>
<dbReference type="EMBL" id="BOMI01000009">
    <property type="protein sequence ID" value="GID71987.1"/>
    <property type="molecule type" value="Genomic_DNA"/>
</dbReference>
<keyword evidence="3" id="KW-1185">Reference proteome</keyword>
<reference evidence="2 3" key="1">
    <citation type="submission" date="2021-01" db="EMBL/GenBank/DDBJ databases">
        <title>Whole genome shotgun sequence of Actinoplanes deccanensis NBRC 13994.</title>
        <authorList>
            <person name="Komaki H."/>
            <person name="Tamura T."/>
        </authorList>
    </citation>
    <scope>NUCLEOTIDE SEQUENCE [LARGE SCALE GENOMIC DNA]</scope>
    <source>
        <strain evidence="2 3">NBRC 13994</strain>
    </source>
</reference>
<sequence length="332" mass="34768">MALQAPVEPAPTNVQVAWASSTHDQVVVTWDETGDLRNRVEAVRADGSSAGFYQLYSQAGQPNRLVVDKEQIRVDIDRDLRVAVTAVDASGNPLSEAGLSPVFDTGVPPAPVITAVEPRADGTIKATWTPGQAGEDTTPNDPLDVPAEVPPRFVPVTIGPGDPYEEGPASTATSFVFEGPANTVTRVGAHTVNEWTTNAVLGWTATASYGDVAATRIAATIPKTAPKGGKLTVTGTVTLLRLFCDMGLRCWEDVSADSGRLVRLESRTGAGAAWQTVATTTTDANGKFTVSVTFPGTRDYRVVAPIVVGTSEKLAKAPFATPPVTTKARAAS</sequence>